<gene>
    <name evidence="1" type="ORF">BRYFOR_08197</name>
</gene>
<proteinExistence type="predicted"/>
<accession>C6LHT3</accession>
<dbReference type="AlphaFoldDB" id="C6LHT3"/>
<evidence type="ECO:0000313" key="2">
    <source>
        <dbReference type="Proteomes" id="UP000005561"/>
    </source>
</evidence>
<dbReference type="EMBL" id="ACCL02000015">
    <property type="protein sequence ID" value="EET59823.1"/>
    <property type="molecule type" value="Genomic_DNA"/>
</dbReference>
<organism evidence="1 2">
    <name type="scientific">Marvinbryantia formatexigens DSM 14469</name>
    <dbReference type="NCBI Taxonomy" id="478749"/>
    <lineage>
        <taxon>Bacteria</taxon>
        <taxon>Bacillati</taxon>
        <taxon>Bacillota</taxon>
        <taxon>Clostridia</taxon>
        <taxon>Lachnospirales</taxon>
        <taxon>Lachnospiraceae</taxon>
        <taxon>Marvinbryantia</taxon>
    </lineage>
</organism>
<name>C6LHT3_9FIRM</name>
<protein>
    <submittedName>
        <fullName evidence="1">Uncharacterized protein</fullName>
    </submittedName>
</protein>
<reference evidence="1" key="1">
    <citation type="submission" date="2009-07" db="EMBL/GenBank/DDBJ databases">
        <authorList>
            <person name="Weinstock G."/>
            <person name="Sodergren E."/>
            <person name="Clifton S."/>
            <person name="Fulton L."/>
            <person name="Fulton B."/>
            <person name="Courtney L."/>
            <person name="Fronick C."/>
            <person name="Harrison M."/>
            <person name="Strong C."/>
            <person name="Farmer C."/>
            <person name="Delahaunty K."/>
            <person name="Markovic C."/>
            <person name="Hall O."/>
            <person name="Minx P."/>
            <person name="Tomlinson C."/>
            <person name="Mitreva M."/>
            <person name="Nelson J."/>
            <person name="Hou S."/>
            <person name="Wollam A."/>
            <person name="Pepin K.H."/>
            <person name="Johnson M."/>
            <person name="Bhonagiri V."/>
            <person name="Nash W.E."/>
            <person name="Warren W."/>
            <person name="Chinwalla A."/>
            <person name="Mardis E.R."/>
            <person name="Wilson R.K."/>
        </authorList>
    </citation>
    <scope>NUCLEOTIDE SEQUENCE [LARGE SCALE GENOMIC DNA]</scope>
    <source>
        <strain evidence="1">DSM 14469</strain>
    </source>
</reference>
<evidence type="ECO:0000313" key="1">
    <source>
        <dbReference type="EMBL" id="EET59823.1"/>
    </source>
</evidence>
<comment type="caution">
    <text evidence="1">The sequence shown here is derived from an EMBL/GenBank/DDBJ whole genome shotgun (WGS) entry which is preliminary data.</text>
</comment>
<dbReference type="Proteomes" id="UP000005561">
    <property type="component" value="Unassembled WGS sequence"/>
</dbReference>
<keyword evidence="2" id="KW-1185">Reference proteome</keyword>
<sequence length="77" mass="8873">MHFVRQFVAPGGSEAYRCQPKGVRGDFYPAKIATASRETLRAWSYYFLTDIGRNAHIFSGNPLQPLLCIRRERKELI</sequence>